<evidence type="ECO:0000256" key="1">
    <source>
        <dbReference type="ARBA" id="ARBA00023157"/>
    </source>
</evidence>
<dbReference type="InterPro" id="IPR013766">
    <property type="entry name" value="Thioredoxin_domain"/>
</dbReference>
<dbReference type="PRINTS" id="PR00421">
    <property type="entry name" value="THIOREDOXIN"/>
</dbReference>
<dbReference type="PANTHER" id="PTHR46115">
    <property type="entry name" value="THIOREDOXIN-LIKE PROTEIN 1"/>
    <property type="match status" value="1"/>
</dbReference>
<keyword evidence="1 3" id="KW-1015">Disulfide bond</keyword>
<feature type="active site" description="Nucleophile" evidence="2">
    <location>
        <position position="26"/>
    </location>
</feature>
<dbReference type="GO" id="GO:0015035">
    <property type="term" value="F:protein-disulfide reductase activity"/>
    <property type="evidence" value="ECO:0007669"/>
    <property type="project" value="InterPro"/>
</dbReference>
<keyword evidence="6" id="KW-1185">Reference proteome</keyword>
<dbReference type="OrthoDB" id="2121326at2759"/>
<dbReference type="Gene3D" id="3.40.30.10">
    <property type="entry name" value="Glutaredoxin"/>
    <property type="match status" value="1"/>
</dbReference>
<gene>
    <name evidence="5" type="primary">Trx-2</name>
    <name evidence="5" type="ORF">B7P43_G16496</name>
</gene>
<feature type="domain" description="Thioredoxin" evidence="4">
    <location>
        <begin position="1"/>
        <end position="82"/>
    </location>
</feature>
<evidence type="ECO:0000313" key="5">
    <source>
        <dbReference type="EMBL" id="PNF32984.1"/>
    </source>
</evidence>
<dbReference type="InParanoid" id="A0A2J7QWQ0"/>
<dbReference type="Proteomes" id="UP000235965">
    <property type="component" value="Unassembled WGS sequence"/>
</dbReference>
<sequence length="82" mass="9265">EFETKLTEAGNALVVVDFFAQWCGPCKLIAPKIEELAAEYPDVVFLKVDVDECEDIASDYEITAMPTFVFIKNKKKVSILYL</sequence>
<feature type="site" description="Deprotonates C-terminal active site Cys" evidence="2">
    <location>
        <position position="17"/>
    </location>
</feature>
<dbReference type="Pfam" id="PF00085">
    <property type="entry name" value="Thioredoxin"/>
    <property type="match status" value="1"/>
</dbReference>
<name>A0A2J7QWQ0_9NEOP</name>
<evidence type="ECO:0000256" key="3">
    <source>
        <dbReference type="PIRSR" id="PIRSR000077-4"/>
    </source>
</evidence>
<dbReference type="FunCoup" id="A0A2J7QWQ0">
    <property type="interactions" value="980"/>
</dbReference>
<evidence type="ECO:0000259" key="4">
    <source>
        <dbReference type="PROSITE" id="PS51352"/>
    </source>
</evidence>
<protein>
    <submittedName>
        <fullName evidence="5">Thioredoxin-2</fullName>
    </submittedName>
</protein>
<keyword evidence="3" id="KW-0676">Redox-active center</keyword>
<proteinExistence type="predicted"/>
<dbReference type="EMBL" id="NEVH01009423">
    <property type="protein sequence ID" value="PNF32984.1"/>
    <property type="molecule type" value="Genomic_DNA"/>
</dbReference>
<comment type="caution">
    <text evidence="5">The sequence shown here is derived from an EMBL/GenBank/DDBJ whole genome shotgun (WGS) entry which is preliminary data.</text>
</comment>
<feature type="disulfide bond" description="Redox-active" evidence="3">
    <location>
        <begin position="23"/>
        <end position="26"/>
    </location>
</feature>
<reference evidence="5 6" key="1">
    <citation type="submission" date="2017-12" db="EMBL/GenBank/DDBJ databases">
        <title>Hemimetabolous genomes reveal molecular basis of termite eusociality.</title>
        <authorList>
            <person name="Harrison M.C."/>
            <person name="Jongepier E."/>
            <person name="Robertson H.M."/>
            <person name="Arning N."/>
            <person name="Bitard-Feildel T."/>
            <person name="Chao H."/>
            <person name="Childers C.P."/>
            <person name="Dinh H."/>
            <person name="Doddapaneni H."/>
            <person name="Dugan S."/>
            <person name="Gowin J."/>
            <person name="Greiner C."/>
            <person name="Han Y."/>
            <person name="Hu H."/>
            <person name="Hughes D.S.T."/>
            <person name="Huylmans A.-K."/>
            <person name="Kemena C."/>
            <person name="Kremer L.P.M."/>
            <person name="Lee S.L."/>
            <person name="Lopez-Ezquerra A."/>
            <person name="Mallet L."/>
            <person name="Monroy-Kuhn J.M."/>
            <person name="Moser A."/>
            <person name="Murali S.C."/>
            <person name="Muzny D.M."/>
            <person name="Otani S."/>
            <person name="Piulachs M.-D."/>
            <person name="Poelchau M."/>
            <person name="Qu J."/>
            <person name="Schaub F."/>
            <person name="Wada-Katsumata A."/>
            <person name="Worley K.C."/>
            <person name="Xie Q."/>
            <person name="Ylla G."/>
            <person name="Poulsen M."/>
            <person name="Gibbs R.A."/>
            <person name="Schal C."/>
            <person name="Richards S."/>
            <person name="Belles X."/>
            <person name="Korb J."/>
            <person name="Bornberg-Bauer E."/>
        </authorList>
    </citation>
    <scope>NUCLEOTIDE SEQUENCE [LARGE SCALE GENOMIC DNA]</scope>
    <source>
        <tissue evidence="5">Whole body</tissue>
    </source>
</reference>
<dbReference type="InterPro" id="IPR036249">
    <property type="entry name" value="Thioredoxin-like_sf"/>
</dbReference>
<dbReference type="InterPro" id="IPR005746">
    <property type="entry name" value="Thioredoxin"/>
</dbReference>
<dbReference type="PROSITE" id="PS00194">
    <property type="entry name" value="THIOREDOXIN_1"/>
    <property type="match status" value="1"/>
</dbReference>
<feature type="site" description="Contributes to redox potential value" evidence="2">
    <location>
        <position position="24"/>
    </location>
</feature>
<feature type="non-terminal residue" evidence="5">
    <location>
        <position position="1"/>
    </location>
</feature>
<evidence type="ECO:0000313" key="6">
    <source>
        <dbReference type="Proteomes" id="UP000235965"/>
    </source>
</evidence>
<dbReference type="SUPFAM" id="SSF52833">
    <property type="entry name" value="Thioredoxin-like"/>
    <property type="match status" value="1"/>
</dbReference>
<feature type="active site" description="Nucleophile" evidence="2">
    <location>
        <position position="23"/>
    </location>
</feature>
<feature type="site" description="Contributes to redox potential value" evidence="2">
    <location>
        <position position="25"/>
    </location>
</feature>
<dbReference type="PROSITE" id="PS51352">
    <property type="entry name" value="THIOREDOXIN_2"/>
    <property type="match status" value="1"/>
</dbReference>
<dbReference type="STRING" id="105785.A0A2J7QWQ0"/>
<organism evidence="5 6">
    <name type="scientific">Cryptotermes secundus</name>
    <dbReference type="NCBI Taxonomy" id="105785"/>
    <lineage>
        <taxon>Eukaryota</taxon>
        <taxon>Metazoa</taxon>
        <taxon>Ecdysozoa</taxon>
        <taxon>Arthropoda</taxon>
        <taxon>Hexapoda</taxon>
        <taxon>Insecta</taxon>
        <taxon>Pterygota</taxon>
        <taxon>Neoptera</taxon>
        <taxon>Polyneoptera</taxon>
        <taxon>Dictyoptera</taxon>
        <taxon>Blattodea</taxon>
        <taxon>Blattoidea</taxon>
        <taxon>Termitoidae</taxon>
        <taxon>Kalotermitidae</taxon>
        <taxon>Cryptotermitinae</taxon>
        <taxon>Cryptotermes</taxon>
    </lineage>
</organism>
<dbReference type="PIRSF" id="PIRSF000077">
    <property type="entry name" value="Thioredoxin"/>
    <property type="match status" value="1"/>
</dbReference>
<accession>A0A2J7QWQ0</accession>
<evidence type="ECO:0000256" key="2">
    <source>
        <dbReference type="PIRSR" id="PIRSR000077-1"/>
    </source>
</evidence>
<dbReference type="InterPro" id="IPR017937">
    <property type="entry name" value="Thioredoxin_CS"/>
</dbReference>
<dbReference type="AlphaFoldDB" id="A0A2J7QWQ0"/>
<dbReference type="CDD" id="cd02947">
    <property type="entry name" value="TRX_family"/>
    <property type="match status" value="1"/>
</dbReference>